<dbReference type="AlphaFoldDB" id="A0A512D7B8"/>
<accession>A0A512D7B8</accession>
<dbReference type="EMBL" id="BJYY01000001">
    <property type="protein sequence ID" value="GEO32277.1"/>
    <property type="molecule type" value="Genomic_DNA"/>
</dbReference>
<dbReference type="OrthoDB" id="9794948at2"/>
<organism evidence="1 2">
    <name type="scientific">Cellulomonas aerilata</name>
    <dbReference type="NCBI Taxonomy" id="515326"/>
    <lineage>
        <taxon>Bacteria</taxon>
        <taxon>Bacillati</taxon>
        <taxon>Actinomycetota</taxon>
        <taxon>Actinomycetes</taxon>
        <taxon>Micrococcales</taxon>
        <taxon>Cellulomonadaceae</taxon>
        <taxon>Cellulomonas</taxon>
    </lineage>
</organism>
<dbReference type="PANTHER" id="PTHR35802">
    <property type="entry name" value="PROTEASE SYNTHASE AND SPORULATION PROTEIN PAI 2"/>
    <property type="match status" value="1"/>
</dbReference>
<dbReference type="InterPro" id="IPR007396">
    <property type="entry name" value="TR_PAI2-type"/>
</dbReference>
<name>A0A512D7B8_9CELL</name>
<gene>
    <name evidence="1" type="ORF">CAE01nite_00020</name>
</gene>
<dbReference type="Proteomes" id="UP000321181">
    <property type="component" value="Unassembled WGS sequence"/>
</dbReference>
<proteinExistence type="predicted"/>
<dbReference type="PIRSF" id="PIRSF010372">
    <property type="entry name" value="PaiB"/>
    <property type="match status" value="1"/>
</dbReference>
<evidence type="ECO:0000313" key="1">
    <source>
        <dbReference type="EMBL" id="GEO32277.1"/>
    </source>
</evidence>
<dbReference type="SUPFAM" id="SSF50475">
    <property type="entry name" value="FMN-binding split barrel"/>
    <property type="match status" value="1"/>
</dbReference>
<dbReference type="PANTHER" id="PTHR35802:SF1">
    <property type="entry name" value="PROTEASE SYNTHASE AND SPORULATION PROTEIN PAI 2"/>
    <property type="match status" value="1"/>
</dbReference>
<dbReference type="RefSeq" id="WP_146898326.1">
    <property type="nucleotide sequence ID" value="NZ_BAAARM010000001.1"/>
</dbReference>
<dbReference type="Pfam" id="PF04299">
    <property type="entry name" value="FMN_bind_2"/>
    <property type="match status" value="1"/>
</dbReference>
<keyword evidence="2" id="KW-1185">Reference proteome</keyword>
<comment type="caution">
    <text evidence="1">The sequence shown here is derived from an EMBL/GenBank/DDBJ whole genome shotgun (WGS) entry which is preliminary data.</text>
</comment>
<dbReference type="Gene3D" id="2.30.110.10">
    <property type="entry name" value="Electron Transport, Fmn-binding Protein, Chain A"/>
    <property type="match status" value="1"/>
</dbReference>
<sequence>MIDTPVYRLDDDAALRDLVRTHGWATLVSHPPTGLVASHVPVLLEDGPGLSVVGHLGRPDDVEHALGTHEVLLLVAGPHGYVSPGWYGYAPALPTWNYVAAHLYGTPEVLGPEETYRVLSDTVDHYEGVRADPVRLDPVADHARRVARGAVGFRLRITRVQAKAKLSQDKPADVVQRVIAALDADPQYANPALADRMRAEHGPGRA</sequence>
<dbReference type="InterPro" id="IPR012349">
    <property type="entry name" value="Split_barrel_FMN-bd"/>
</dbReference>
<reference evidence="1 2" key="1">
    <citation type="submission" date="2019-07" db="EMBL/GenBank/DDBJ databases">
        <title>Whole genome shotgun sequence of Cellulomonas aerilata NBRC 106308.</title>
        <authorList>
            <person name="Hosoyama A."/>
            <person name="Uohara A."/>
            <person name="Ohji S."/>
            <person name="Ichikawa N."/>
        </authorList>
    </citation>
    <scope>NUCLEOTIDE SEQUENCE [LARGE SCALE GENOMIC DNA]</scope>
    <source>
        <strain evidence="1 2">NBRC 106308</strain>
    </source>
</reference>
<protein>
    <submittedName>
        <fullName evidence="1">Transcriptional regulator</fullName>
    </submittedName>
</protein>
<evidence type="ECO:0000313" key="2">
    <source>
        <dbReference type="Proteomes" id="UP000321181"/>
    </source>
</evidence>